<feature type="domain" description="Helix-turn-helix type 11" evidence="1">
    <location>
        <begin position="10"/>
        <end position="61"/>
    </location>
</feature>
<evidence type="ECO:0000259" key="1">
    <source>
        <dbReference type="Pfam" id="PF08279"/>
    </source>
</evidence>
<dbReference type="PANTHER" id="PTHR34580">
    <property type="match status" value="1"/>
</dbReference>
<evidence type="ECO:0000259" key="3">
    <source>
        <dbReference type="Pfam" id="PF25583"/>
    </source>
</evidence>
<dbReference type="PROSITE" id="PS52050">
    <property type="entry name" value="WYL"/>
    <property type="match status" value="1"/>
</dbReference>
<reference evidence="4 5" key="1">
    <citation type="submission" date="2021-03" db="EMBL/GenBank/DDBJ databases">
        <title>Genomic Encyclopedia of Type Strains, Phase IV (KMG-IV): sequencing the most valuable type-strain genomes for metagenomic binning, comparative biology and taxonomic classification.</title>
        <authorList>
            <person name="Goeker M."/>
        </authorList>
    </citation>
    <scope>NUCLEOTIDE SEQUENCE [LARGE SCALE GENOMIC DNA]</scope>
    <source>
        <strain evidence="4 5">DSM 15596</strain>
    </source>
</reference>
<dbReference type="GO" id="GO:0003677">
    <property type="term" value="F:DNA binding"/>
    <property type="evidence" value="ECO:0007669"/>
    <property type="project" value="UniProtKB-KW"/>
</dbReference>
<dbReference type="Pfam" id="PF25583">
    <property type="entry name" value="WCX"/>
    <property type="match status" value="1"/>
</dbReference>
<dbReference type="GeneID" id="95402858"/>
<dbReference type="InterPro" id="IPR036390">
    <property type="entry name" value="WH_DNA-bd_sf"/>
</dbReference>
<feature type="domain" description="WYL" evidence="2">
    <location>
        <begin position="139"/>
        <end position="204"/>
    </location>
</feature>
<evidence type="ECO:0000313" key="4">
    <source>
        <dbReference type="EMBL" id="MBP1891744.1"/>
    </source>
</evidence>
<organism evidence="4 5">
    <name type="scientific">Paenibacillus lactis</name>
    <dbReference type="NCBI Taxonomy" id="228574"/>
    <lineage>
        <taxon>Bacteria</taxon>
        <taxon>Bacillati</taxon>
        <taxon>Bacillota</taxon>
        <taxon>Bacilli</taxon>
        <taxon>Bacillales</taxon>
        <taxon>Paenibacillaceae</taxon>
        <taxon>Paenibacillus</taxon>
    </lineage>
</organism>
<accession>A0ABS4F664</accession>
<dbReference type="InterPro" id="IPR051534">
    <property type="entry name" value="CBASS_pafABC_assoc_protein"/>
</dbReference>
<dbReference type="Pfam" id="PF08279">
    <property type="entry name" value="HTH_11"/>
    <property type="match status" value="1"/>
</dbReference>
<comment type="caution">
    <text evidence="4">The sequence shown here is derived from an EMBL/GenBank/DDBJ whole genome shotgun (WGS) entry which is preliminary data.</text>
</comment>
<dbReference type="InterPro" id="IPR057727">
    <property type="entry name" value="WCX_dom"/>
</dbReference>
<dbReference type="InterPro" id="IPR036388">
    <property type="entry name" value="WH-like_DNA-bd_sf"/>
</dbReference>
<proteinExistence type="predicted"/>
<dbReference type="EMBL" id="JAGGKI010000002">
    <property type="protein sequence ID" value="MBP1891744.1"/>
    <property type="molecule type" value="Genomic_DNA"/>
</dbReference>
<dbReference type="SUPFAM" id="SSF46785">
    <property type="entry name" value="Winged helix' DNA-binding domain"/>
    <property type="match status" value="1"/>
</dbReference>
<sequence length="314" mass="36428">MSKAKLLMDVILFVNAKRSFTAQEVADEFGVSVRTAHRYLTEISDMGVPLYTEQGRHGGYRTLSSRVLPPVLFDEDEVFAIFFAFQSLKRYRSLPFELNMDSAARKLLAGFPEDAKAMISRLESVLAFWSPRRTAGSPFLKEMIEAALYQRVVRIGYRSKNRTSDREIQPIGVYARDGLWYMLAAEGETEEPRLFRADRIESWTPTDRSWELDMTLEEWLQEYPIRQPVRLYAELTREGARQCASIPWLEDEVVMLEEHRGVVDVTVDRSDFEYIADVFLRLGTEAKIIEPQEIVDLIRDKARRLIAHYDQGRL</sequence>
<feature type="domain" description="WCX" evidence="3">
    <location>
        <begin position="228"/>
        <end position="305"/>
    </location>
</feature>
<dbReference type="Gene3D" id="1.10.10.10">
    <property type="entry name" value="Winged helix-like DNA-binding domain superfamily/Winged helix DNA-binding domain"/>
    <property type="match status" value="1"/>
</dbReference>
<evidence type="ECO:0000259" key="2">
    <source>
        <dbReference type="Pfam" id="PF13280"/>
    </source>
</evidence>
<gene>
    <name evidence="4" type="ORF">J2Z18_000816</name>
</gene>
<dbReference type="PANTHER" id="PTHR34580:SF9">
    <property type="entry name" value="SLL5097 PROTEIN"/>
    <property type="match status" value="1"/>
</dbReference>
<dbReference type="InterPro" id="IPR026881">
    <property type="entry name" value="WYL_dom"/>
</dbReference>
<dbReference type="PIRSF" id="PIRSF016838">
    <property type="entry name" value="PafC"/>
    <property type="match status" value="1"/>
</dbReference>
<dbReference type="Pfam" id="PF13280">
    <property type="entry name" value="WYL"/>
    <property type="match status" value="1"/>
</dbReference>
<evidence type="ECO:0000313" key="5">
    <source>
        <dbReference type="Proteomes" id="UP000706926"/>
    </source>
</evidence>
<dbReference type="InterPro" id="IPR028349">
    <property type="entry name" value="PafC-like"/>
</dbReference>
<dbReference type="Proteomes" id="UP000706926">
    <property type="component" value="Unassembled WGS sequence"/>
</dbReference>
<dbReference type="RefSeq" id="WP_210094220.1">
    <property type="nucleotide sequence ID" value="NZ_BOSA01000001.1"/>
</dbReference>
<keyword evidence="5" id="KW-1185">Reference proteome</keyword>
<name>A0ABS4F664_9BACL</name>
<protein>
    <submittedName>
        <fullName evidence="4">DNA-binding transcriptional regulator YafY</fullName>
    </submittedName>
</protein>
<dbReference type="InterPro" id="IPR013196">
    <property type="entry name" value="HTH_11"/>
</dbReference>
<keyword evidence="4" id="KW-0238">DNA-binding</keyword>